<dbReference type="OrthoDB" id="4664297at2759"/>
<feature type="domain" description="DSBA-like thioredoxin" evidence="1">
    <location>
        <begin position="7"/>
        <end position="124"/>
    </location>
</feature>
<dbReference type="GO" id="GO:0004602">
    <property type="term" value="F:glutathione peroxidase activity"/>
    <property type="evidence" value="ECO:0007669"/>
    <property type="project" value="TreeGrafter"/>
</dbReference>
<dbReference type="GO" id="GO:0006749">
    <property type="term" value="P:glutathione metabolic process"/>
    <property type="evidence" value="ECO:0007669"/>
    <property type="project" value="TreeGrafter"/>
</dbReference>
<reference evidence="2 3" key="1">
    <citation type="submission" date="2020-07" db="EMBL/GenBank/DDBJ databases">
        <title>Trichoderma asperellum IC-1 whole genome shotgun sequence.</title>
        <authorList>
            <person name="Kanamasa S."/>
            <person name="Takahashi H."/>
        </authorList>
    </citation>
    <scope>NUCLEOTIDE SEQUENCE [LARGE SCALE GENOMIC DNA]</scope>
    <source>
        <strain evidence="2 3">IC-1</strain>
    </source>
</reference>
<gene>
    <name evidence="2" type="ORF">TASIC1_0010034400</name>
</gene>
<dbReference type="Proteomes" id="UP000517252">
    <property type="component" value="Unassembled WGS sequence"/>
</dbReference>
<dbReference type="Pfam" id="PF01323">
    <property type="entry name" value="DSBA"/>
    <property type="match status" value="1"/>
</dbReference>
<name>A0A6V8R7E7_TRIAP</name>
<dbReference type="SUPFAM" id="SSF52833">
    <property type="entry name" value="Thioredoxin-like"/>
    <property type="match status" value="1"/>
</dbReference>
<dbReference type="Gene3D" id="3.40.30.10">
    <property type="entry name" value="Glutaredoxin"/>
    <property type="match status" value="1"/>
</dbReference>
<evidence type="ECO:0000259" key="1">
    <source>
        <dbReference type="Pfam" id="PF01323"/>
    </source>
</evidence>
<dbReference type="GO" id="GO:0004364">
    <property type="term" value="F:glutathione transferase activity"/>
    <property type="evidence" value="ECO:0007669"/>
    <property type="project" value="TreeGrafter"/>
</dbReference>
<dbReference type="InterPro" id="IPR051924">
    <property type="entry name" value="GST_Kappa/NadH"/>
</dbReference>
<accession>A0A6V8R7E7</accession>
<dbReference type="InterPro" id="IPR036249">
    <property type="entry name" value="Thioredoxin-like_sf"/>
</dbReference>
<evidence type="ECO:0000313" key="2">
    <source>
        <dbReference type="EMBL" id="GFP58533.1"/>
    </source>
</evidence>
<evidence type="ECO:0000313" key="3">
    <source>
        <dbReference type="Proteomes" id="UP000517252"/>
    </source>
</evidence>
<protein>
    <submittedName>
        <fullName evidence="2">Glutathione s-transferase kappa 2</fullName>
    </submittedName>
</protein>
<dbReference type="InterPro" id="IPR001853">
    <property type="entry name" value="DSBA-like_thioredoxin_dom"/>
</dbReference>
<organism evidence="2 3">
    <name type="scientific">Trichoderma asperellum</name>
    <name type="common">Filamentous fungus</name>
    <dbReference type="NCBI Taxonomy" id="101201"/>
    <lineage>
        <taxon>Eukaryota</taxon>
        <taxon>Fungi</taxon>
        <taxon>Dikarya</taxon>
        <taxon>Ascomycota</taxon>
        <taxon>Pezizomycotina</taxon>
        <taxon>Sordariomycetes</taxon>
        <taxon>Hypocreomycetidae</taxon>
        <taxon>Hypocreales</taxon>
        <taxon>Hypocreaceae</taxon>
        <taxon>Trichoderma</taxon>
    </lineage>
</organism>
<dbReference type="AlphaFoldDB" id="A0A6V8R7E7"/>
<dbReference type="EMBL" id="BLZH01000010">
    <property type="protein sequence ID" value="GFP58533.1"/>
    <property type="molecule type" value="Genomic_DNA"/>
</dbReference>
<proteinExistence type="predicted"/>
<comment type="caution">
    <text evidence="2">The sequence shown here is derived from an EMBL/GenBank/DDBJ whole genome shotgun (WGS) entry which is preliminary data.</text>
</comment>
<dbReference type="GO" id="GO:0005739">
    <property type="term" value="C:mitochondrion"/>
    <property type="evidence" value="ECO:0007669"/>
    <property type="project" value="TreeGrafter"/>
</dbReference>
<dbReference type="PANTHER" id="PTHR42943">
    <property type="entry name" value="GLUTATHIONE S-TRANSFERASE KAPPA"/>
    <property type="match status" value="1"/>
</dbReference>
<dbReference type="PANTHER" id="PTHR42943:SF13">
    <property type="entry name" value="GLUTATHIONE S-TRANSFERASE KAPPA-RELATED"/>
    <property type="match status" value="1"/>
</dbReference>
<keyword evidence="2" id="KW-0808">Transferase</keyword>
<sequence length="141" mass="16089">MDAAGKGGLLQPQRCLVYVKKAHPERYEAFLDTCFKSLWLDQKDISKPGNLKVALLNVFDEQEAEAIIRAADEPEIKQALTDNTTHAFKNLGAFGCPWFWVFDGKGNAEPFFGSDRFHFMWQYLELPHQGFELIPPTQVKL</sequence>
<dbReference type="GO" id="GO:0005777">
    <property type="term" value="C:peroxisome"/>
    <property type="evidence" value="ECO:0007669"/>
    <property type="project" value="TreeGrafter"/>
</dbReference>